<dbReference type="InterPro" id="IPR024079">
    <property type="entry name" value="MetalloPept_cat_dom_sf"/>
</dbReference>
<organism evidence="2 3">
    <name type="scientific">Pseudoxanthomonas wuyuanensis</name>
    <dbReference type="NCBI Taxonomy" id="1073196"/>
    <lineage>
        <taxon>Bacteria</taxon>
        <taxon>Pseudomonadati</taxon>
        <taxon>Pseudomonadota</taxon>
        <taxon>Gammaproteobacteria</taxon>
        <taxon>Lysobacterales</taxon>
        <taxon>Lysobacteraceae</taxon>
        <taxon>Pseudoxanthomonas</taxon>
    </lineage>
</organism>
<evidence type="ECO:0000313" key="2">
    <source>
        <dbReference type="EMBL" id="SOD55361.1"/>
    </source>
</evidence>
<evidence type="ECO:0000313" key="3">
    <source>
        <dbReference type="Proteomes" id="UP000219374"/>
    </source>
</evidence>
<gene>
    <name evidence="2" type="ORF">SAMN06296416_10739</name>
</gene>
<dbReference type="Proteomes" id="UP000219374">
    <property type="component" value="Unassembled WGS sequence"/>
</dbReference>
<dbReference type="RefSeq" id="WP_097122625.1">
    <property type="nucleotide sequence ID" value="NZ_OCND01000007.1"/>
</dbReference>
<dbReference type="AlphaFoldDB" id="A0A286D9M4"/>
<dbReference type="GO" id="GO:0004222">
    <property type="term" value="F:metalloendopeptidase activity"/>
    <property type="evidence" value="ECO:0007669"/>
    <property type="project" value="InterPro"/>
</dbReference>
<keyword evidence="3" id="KW-1185">Reference proteome</keyword>
<dbReference type="Gene3D" id="3.40.390.10">
    <property type="entry name" value="Collagenase (Catalytic Domain)"/>
    <property type="match status" value="1"/>
</dbReference>
<evidence type="ECO:0000259" key="1">
    <source>
        <dbReference type="Pfam" id="PF14521"/>
    </source>
</evidence>
<protein>
    <submittedName>
        <fullName evidence="2">Lysine-specific metallo-endopeptidase</fullName>
    </submittedName>
</protein>
<dbReference type="EMBL" id="OCND01000007">
    <property type="protein sequence ID" value="SOD55361.1"/>
    <property type="molecule type" value="Genomic_DNA"/>
</dbReference>
<reference evidence="2 3" key="1">
    <citation type="submission" date="2017-09" db="EMBL/GenBank/DDBJ databases">
        <authorList>
            <person name="Ehlers B."/>
            <person name="Leendertz F.H."/>
        </authorList>
    </citation>
    <scope>NUCLEOTIDE SEQUENCE [LARGE SCALE GENOMIC DNA]</scope>
    <source>
        <strain evidence="2 3">CGMCC 1.10978</strain>
    </source>
</reference>
<name>A0A286D9M4_9GAMM</name>
<proteinExistence type="predicted"/>
<dbReference type="InterPro" id="IPR029463">
    <property type="entry name" value="Lys_MEP"/>
</dbReference>
<dbReference type="OrthoDB" id="6004594at2"/>
<sequence>MKYILTAIIFGIGYLSAFHCYALGHLTATLKSYTATQPSLPSSSIIELTLTNDGDRIIEVVSDDIPWVNKYGVITNSSIVIKDVNGKEARYKGIMLDRVDHRLRTTTIEPGEKVVRLVDVPKNYAVIAGVRYVASFYKGGIRYLDRPRSDFRNQSDDNLISLMREAVVQPFHFVADKSYSPESVRLQSEFLTQSCDESQVAIFQNSLSQAASISWAAFNEHSSQFEYSIDPVTMTVVGSFSPSPRYTNWFGFRAGTFDPLNVPPLDQEIDDSIFAVAYRLRDTDRTIPPITLTCRCLPEEVNSETTMAWVREDVHYEINACPSFWVAEDFPTVPNENSRVGTIFHEISHFLDGIWGGSSDLHPAPTYNQSLDLAVNNRALVVRNADTYKFYFLNQVF</sequence>
<feature type="domain" description="Lysine-specific metallo-endopeptidase" evidence="1">
    <location>
        <begin position="267"/>
        <end position="391"/>
    </location>
</feature>
<dbReference type="Pfam" id="PF14521">
    <property type="entry name" value="Aspzincin_M35"/>
    <property type="match status" value="1"/>
</dbReference>
<dbReference type="SUPFAM" id="SSF55486">
    <property type="entry name" value="Metalloproteases ('zincins'), catalytic domain"/>
    <property type="match status" value="1"/>
</dbReference>
<dbReference type="Gene3D" id="2.60.40.2970">
    <property type="match status" value="1"/>
</dbReference>
<accession>A0A286D9M4</accession>